<sequence length="184" mass="21612">MASNQKNNNNLNNFFEEEYGSLKRYIQSKIKQTSESDAEDIIQDVALRIFSRPLDALPINNIGVFVYSAVKNKITDVLRTKKKRVEDQEQLEQLWTEFTSIFYDETSNEYPEQIQEKLKVAISTLKPVYRDIIIAVDFENYTYKEIAQETGIPQGTLMSRRHRALSILFKNIELQHIKKHTYEI</sequence>
<keyword evidence="4" id="KW-0238">DNA-binding</keyword>
<evidence type="ECO:0000256" key="3">
    <source>
        <dbReference type="ARBA" id="ARBA00023082"/>
    </source>
</evidence>
<evidence type="ECO:0000313" key="7">
    <source>
        <dbReference type="EMBL" id="OBR42023.1"/>
    </source>
</evidence>
<dbReference type="OrthoDB" id="9803470at2"/>
<evidence type="ECO:0000256" key="2">
    <source>
        <dbReference type="ARBA" id="ARBA00023015"/>
    </source>
</evidence>
<evidence type="ECO:0000313" key="8">
    <source>
        <dbReference type="Proteomes" id="UP000092164"/>
    </source>
</evidence>
<reference evidence="8" key="1">
    <citation type="submission" date="2016-06" db="EMBL/GenBank/DDBJ databases">
        <authorList>
            <person name="Zhan P."/>
        </authorList>
    </citation>
    <scope>NUCLEOTIDE SEQUENCE [LARGE SCALE GENOMIC DNA]</scope>
    <source>
        <strain evidence="8">T28</strain>
    </source>
</reference>
<keyword evidence="2" id="KW-0805">Transcription regulation</keyword>
<dbReference type="CDD" id="cd06171">
    <property type="entry name" value="Sigma70_r4"/>
    <property type="match status" value="1"/>
</dbReference>
<dbReference type="RefSeq" id="WP_068480663.1">
    <property type="nucleotide sequence ID" value="NZ_CP018760.1"/>
</dbReference>
<keyword evidence="8" id="KW-1185">Reference proteome</keyword>
<comment type="caution">
    <text evidence="7">The sequence shown here is derived from an EMBL/GenBank/DDBJ whole genome shotgun (WGS) entry which is preliminary data.</text>
</comment>
<keyword evidence="5" id="KW-0804">Transcription</keyword>
<dbReference type="InterPro" id="IPR014284">
    <property type="entry name" value="RNA_pol_sigma-70_dom"/>
</dbReference>
<dbReference type="InterPro" id="IPR013324">
    <property type="entry name" value="RNA_pol_sigma_r3/r4-like"/>
</dbReference>
<evidence type="ECO:0000256" key="1">
    <source>
        <dbReference type="ARBA" id="ARBA00010641"/>
    </source>
</evidence>
<evidence type="ECO:0000256" key="4">
    <source>
        <dbReference type="ARBA" id="ARBA00023125"/>
    </source>
</evidence>
<protein>
    <submittedName>
        <fullName evidence="7">RNA polymerase subunit sigma-24</fullName>
    </submittedName>
</protein>
<dbReference type="EMBL" id="LZFP01000001">
    <property type="protein sequence ID" value="OBR42023.1"/>
    <property type="molecule type" value="Genomic_DNA"/>
</dbReference>
<dbReference type="SUPFAM" id="SSF88659">
    <property type="entry name" value="Sigma3 and sigma4 domains of RNA polymerase sigma factors"/>
    <property type="match status" value="1"/>
</dbReference>
<evidence type="ECO:0000259" key="6">
    <source>
        <dbReference type="Pfam" id="PF08281"/>
    </source>
</evidence>
<dbReference type="AlphaFoldDB" id="A0A1B7ZEQ3"/>
<dbReference type="InterPro" id="IPR013249">
    <property type="entry name" value="RNA_pol_sigma70_r4_t2"/>
</dbReference>
<dbReference type="GO" id="GO:0006352">
    <property type="term" value="P:DNA-templated transcription initiation"/>
    <property type="evidence" value="ECO:0007669"/>
    <property type="project" value="InterPro"/>
</dbReference>
<dbReference type="NCBIfam" id="TIGR02937">
    <property type="entry name" value="sigma70-ECF"/>
    <property type="match status" value="1"/>
</dbReference>
<organism evidence="7 8">
    <name type="scientific">Maribacter hydrothermalis</name>
    <dbReference type="NCBI Taxonomy" id="1836467"/>
    <lineage>
        <taxon>Bacteria</taxon>
        <taxon>Pseudomonadati</taxon>
        <taxon>Bacteroidota</taxon>
        <taxon>Flavobacteriia</taxon>
        <taxon>Flavobacteriales</taxon>
        <taxon>Flavobacteriaceae</taxon>
        <taxon>Maribacter</taxon>
    </lineage>
</organism>
<dbReference type="Gene3D" id="1.10.10.10">
    <property type="entry name" value="Winged helix-like DNA-binding domain superfamily/Winged helix DNA-binding domain"/>
    <property type="match status" value="1"/>
</dbReference>
<dbReference type="GO" id="GO:0016987">
    <property type="term" value="F:sigma factor activity"/>
    <property type="evidence" value="ECO:0007669"/>
    <property type="project" value="UniProtKB-KW"/>
</dbReference>
<dbReference type="InterPro" id="IPR039425">
    <property type="entry name" value="RNA_pol_sigma-70-like"/>
</dbReference>
<evidence type="ECO:0000256" key="5">
    <source>
        <dbReference type="ARBA" id="ARBA00023163"/>
    </source>
</evidence>
<dbReference type="InterPro" id="IPR013325">
    <property type="entry name" value="RNA_pol_sigma_r2"/>
</dbReference>
<dbReference type="PANTHER" id="PTHR43133:SF8">
    <property type="entry name" value="RNA POLYMERASE SIGMA FACTOR HI_1459-RELATED"/>
    <property type="match status" value="1"/>
</dbReference>
<dbReference type="STRING" id="1836467.BTR34_09490"/>
<dbReference type="SUPFAM" id="SSF88946">
    <property type="entry name" value="Sigma2 domain of RNA polymerase sigma factors"/>
    <property type="match status" value="1"/>
</dbReference>
<comment type="similarity">
    <text evidence="1">Belongs to the sigma-70 factor family. ECF subfamily.</text>
</comment>
<dbReference type="Gene3D" id="1.10.1740.10">
    <property type="match status" value="1"/>
</dbReference>
<dbReference type="InterPro" id="IPR036388">
    <property type="entry name" value="WH-like_DNA-bd_sf"/>
</dbReference>
<dbReference type="PANTHER" id="PTHR43133">
    <property type="entry name" value="RNA POLYMERASE ECF-TYPE SIGMA FACTO"/>
    <property type="match status" value="1"/>
</dbReference>
<feature type="domain" description="RNA polymerase sigma factor 70 region 4 type 2" evidence="6">
    <location>
        <begin position="116"/>
        <end position="166"/>
    </location>
</feature>
<dbReference type="KEGG" id="mart:BTR34_09490"/>
<name>A0A1B7ZEQ3_9FLAO</name>
<proteinExistence type="inferred from homology"/>
<gene>
    <name evidence="7" type="ORF">A9200_01120</name>
</gene>
<dbReference type="Proteomes" id="UP000092164">
    <property type="component" value="Unassembled WGS sequence"/>
</dbReference>
<keyword evidence="3" id="KW-0731">Sigma factor</keyword>
<accession>A0A1B7ZEQ3</accession>
<dbReference type="GO" id="GO:0003677">
    <property type="term" value="F:DNA binding"/>
    <property type="evidence" value="ECO:0007669"/>
    <property type="project" value="UniProtKB-KW"/>
</dbReference>
<dbReference type="Pfam" id="PF08281">
    <property type="entry name" value="Sigma70_r4_2"/>
    <property type="match status" value="1"/>
</dbReference>